<keyword evidence="1" id="KW-0812">Transmembrane</keyword>
<reference evidence="2" key="1">
    <citation type="submission" date="2020-11" db="EMBL/GenBank/DDBJ databases">
        <authorList>
            <consortium name="DOE Joint Genome Institute"/>
            <person name="Ahrendt S."/>
            <person name="Riley R."/>
            <person name="Andreopoulos W."/>
            <person name="Labutti K."/>
            <person name="Pangilinan J."/>
            <person name="Ruiz-Duenas F.J."/>
            <person name="Barrasa J.M."/>
            <person name="Sanchez-Garcia M."/>
            <person name="Camarero S."/>
            <person name="Miyauchi S."/>
            <person name="Serrano A."/>
            <person name="Linde D."/>
            <person name="Babiker R."/>
            <person name="Drula E."/>
            <person name="Ayuso-Fernandez I."/>
            <person name="Pacheco R."/>
            <person name="Padilla G."/>
            <person name="Ferreira P."/>
            <person name="Barriuso J."/>
            <person name="Kellner H."/>
            <person name="Castanera R."/>
            <person name="Alfaro M."/>
            <person name="Ramirez L."/>
            <person name="Pisabarro A.G."/>
            <person name="Kuo A."/>
            <person name="Tritt A."/>
            <person name="Lipzen A."/>
            <person name="He G."/>
            <person name="Yan M."/>
            <person name="Ng V."/>
            <person name="Cullen D."/>
            <person name="Martin F."/>
            <person name="Rosso M.-N."/>
            <person name="Henrissat B."/>
            <person name="Hibbett D."/>
            <person name="Martinez A.T."/>
            <person name="Grigoriev I.V."/>
        </authorList>
    </citation>
    <scope>NUCLEOTIDE SEQUENCE</scope>
    <source>
        <strain evidence="2">CIRM-BRFM 674</strain>
    </source>
</reference>
<evidence type="ECO:0000256" key="1">
    <source>
        <dbReference type="SAM" id="Phobius"/>
    </source>
</evidence>
<dbReference type="AlphaFoldDB" id="A0A9P5YVW1"/>
<keyword evidence="1" id="KW-1133">Transmembrane helix</keyword>
<dbReference type="Proteomes" id="UP000807469">
    <property type="component" value="Unassembled WGS sequence"/>
</dbReference>
<keyword evidence="1" id="KW-0472">Membrane</keyword>
<sequence>MLCLSNSMAGPSPLSSCPGTRRTHLDTFCSEFKMYGRLYMSVLICLVLFAFILSDPSPLRIFSAVLRRRFIVYMWALLC</sequence>
<gene>
    <name evidence="2" type="ORF">BDN70DRAFT_288898</name>
</gene>
<protein>
    <submittedName>
        <fullName evidence="2">Uncharacterized protein</fullName>
    </submittedName>
</protein>
<evidence type="ECO:0000313" key="3">
    <source>
        <dbReference type="Proteomes" id="UP000807469"/>
    </source>
</evidence>
<accession>A0A9P5YVW1</accession>
<dbReference type="EMBL" id="MU155358">
    <property type="protein sequence ID" value="KAF9474860.1"/>
    <property type="molecule type" value="Genomic_DNA"/>
</dbReference>
<feature type="transmembrane region" description="Helical" evidence="1">
    <location>
        <begin position="34"/>
        <end position="53"/>
    </location>
</feature>
<name>A0A9P5YVW1_9AGAR</name>
<proteinExistence type="predicted"/>
<keyword evidence="3" id="KW-1185">Reference proteome</keyword>
<comment type="caution">
    <text evidence="2">The sequence shown here is derived from an EMBL/GenBank/DDBJ whole genome shotgun (WGS) entry which is preliminary data.</text>
</comment>
<organism evidence="2 3">
    <name type="scientific">Pholiota conissans</name>
    <dbReference type="NCBI Taxonomy" id="109636"/>
    <lineage>
        <taxon>Eukaryota</taxon>
        <taxon>Fungi</taxon>
        <taxon>Dikarya</taxon>
        <taxon>Basidiomycota</taxon>
        <taxon>Agaricomycotina</taxon>
        <taxon>Agaricomycetes</taxon>
        <taxon>Agaricomycetidae</taxon>
        <taxon>Agaricales</taxon>
        <taxon>Agaricineae</taxon>
        <taxon>Strophariaceae</taxon>
        <taxon>Pholiota</taxon>
    </lineage>
</organism>
<evidence type="ECO:0000313" key="2">
    <source>
        <dbReference type="EMBL" id="KAF9474860.1"/>
    </source>
</evidence>